<dbReference type="NCBIfam" id="TIGR03506">
    <property type="entry name" value="FlgEFG_subfam"/>
    <property type="match status" value="1"/>
</dbReference>
<dbReference type="InterPro" id="IPR037925">
    <property type="entry name" value="FlgE/F/G-like"/>
</dbReference>
<evidence type="ECO:0000259" key="3">
    <source>
        <dbReference type="Pfam" id="PF00460"/>
    </source>
</evidence>
<dbReference type="GO" id="GO:0071978">
    <property type="term" value="P:bacterial-type flagellum-dependent swarming motility"/>
    <property type="evidence" value="ECO:0007669"/>
    <property type="project" value="TreeGrafter"/>
</dbReference>
<dbReference type="InterPro" id="IPR020013">
    <property type="entry name" value="Flagellar_FlgE/F/G"/>
</dbReference>
<dbReference type="Pfam" id="PF22692">
    <property type="entry name" value="LlgE_F_G_D1"/>
    <property type="match status" value="1"/>
</dbReference>
<dbReference type="Pfam" id="PF06429">
    <property type="entry name" value="Flg_bbr_C"/>
    <property type="match status" value="1"/>
</dbReference>
<evidence type="ECO:0000256" key="2">
    <source>
        <dbReference type="RuleBase" id="RU362116"/>
    </source>
</evidence>
<dbReference type="Pfam" id="PF00460">
    <property type="entry name" value="Flg_bb_rod"/>
    <property type="match status" value="1"/>
</dbReference>
<dbReference type="GeneID" id="301137470"/>
<feature type="domain" description="Flagellar basal-body/hook protein C-terminal" evidence="4">
    <location>
        <begin position="230"/>
        <end position="274"/>
    </location>
</feature>
<feature type="domain" description="Flagellar hook protein FlgE/F/G-like D1" evidence="5">
    <location>
        <begin position="118"/>
        <end position="178"/>
    </location>
</feature>
<comment type="similarity">
    <text evidence="1 2">Belongs to the flagella basal body rod proteins family.</text>
</comment>
<dbReference type="InterPro" id="IPR001444">
    <property type="entry name" value="Flag_bb_rod_N"/>
</dbReference>
<comment type="caution">
    <text evidence="6">The sequence shown here is derived from an EMBL/GenBank/DDBJ whole genome shotgun (WGS) entry which is preliminary data.</text>
</comment>
<dbReference type="InterPro" id="IPR010930">
    <property type="entry name" value="Flg_bb/hook_C_dom"/>
</dbReference>
<comment type="subcellular location">
    <subcellularLocation>
        <location evidence="2">Bacterial flagellum basal body</location>
    </subcellularLocation>
</comment>
<dbReference type="PANTHER" id="PTHR30435">
    <property type="entry name" value="FLAGELLAR PROTEIN"/>
    <property type="match status" value="1"/>
</dbReference>
<dbReference type="PATRIC" id="fig|263475.3.peg.4347"/>
<dbReference type="AlphaFoldDB" id="A0A0M0LF19"/>
<proteinExistence type="inferred from homology"/>
<dbReference type="EMBL" id="LILB01000005">
    <property type="protein sequence ID" value="KOO49700.1"/>
    <property type="molecule type" value="Genomic_DNA"/>
</dbReference>
<keyword evidence="2" id="KW-0975">Bacterial flagellum</keyword>
<dbReference type="STRING" id="263475.AMD00_15345"/>
<evidence type="ECO:0000256" key="1">
    <source>
        <dbReference type="ARBA" id="ARBA00009677"/>
    </source>
</evidence>
<evidence type="ECO:0000259" key="5">
    <source>
        <dbReference type="Pfam" id="PF22692"/>
    </source>
</evidence>
<dbReference type="OrthoDB" id="9800375at2"/>
<keyword evidence="7" id="KW-1185">Reference proteome</keyword>
<accession>A0A0M0LF19</accession>
<feature type="domain" description="Flagellar basal body rod protein N-terminal" evidence="3">
    <location>
        <begin position="5"/>
        <end position="35"/>
    </location>
</feature>
<protein>
    <submittedName>
        <fullName evidence="6">Uncharacterized protein</fullName>
    </submittedName>
</protein>
<gene>
    <name evidence="6" type="ORF">AMD00_15345</name>
</gene>
<dbReference type="PANTHER" id="PTHR30435:SF19">
    <property type="entry name" value="FLAGELLAR BASAL-BODY ROD PROTEIN FLGG"/>
    <property type="match status" value="1"/>
</dbReference>
<evidence type="ECO:0000313" key="6">
    <source>
        <dbReference type="EMBL" id="KOO49700.1"/>
    </source>
</evidence>
<dbReference type="Proteomes" id="UP000036867">
    <property type="component" value="Unassembled WGS sequence"/>
</dbReference>
<reference evidence="7" key="1">
    <citation type="submission" date="2015-08" db="EMBL/GenBank/DDBJ databases">
        <title>Fjat-10028 dsm 16317.</title>
        <authorList>
            <person name="Liu B."/>
            <person name="Wang J."/>
            <person name="Zhu Y."/>
            <person name="Liu G."/>
            <person name="Chen Q."/>
            <person name="Chen Z."/>
            <person name="Lan J."/>
            <person name="Che J."/>
            <person name="Ge C."/>
            <person name="Shi H."/>
            <person name="Pan Z."/>
            <person name="Liu X."/>
        </authorList>
    </citation>
    <scope>NUCLEOTIDE SEQUENCE [LARGE SCALE GENOMIC DNA]</scope>
    <source>
        <strain evidence="7">DSM 16317</strain>
    </source>
</reference>
<dbReference type="InterPro" id="IPR053967">
    <property type="entry name" value="LlgE_F_G-like_D1"/>
</dbReference>
<organism evidence="6 7">
    <name type="scientific">Viridibacillus arvi</name>
    <dbReference type="NCBI Taxonomy" id="263475"/>
    <lineage>
        <taxon>Bacteria</taxon>
        <taxon>Bacillati</taxon>
        <taxon>Bacillota</taxon>
        <taxon>Bacilli</taxon>
        <taxon>Bacillales</taxon>
        <taxon>Caryophanaceae</taxon>
        <taxon>Viridibacillus</taxon>
    </lineage>
</organism>
<name>A0A0M0LF19_9BACL</name>
<dbReference type="SUPFAM" id="SSF117143">
    <property type="entry name" value="Flagellar hook protein flgE"/>
    <property type="match status" value="1"/>
</dbReference>
<dbReference type="RefSeq" id="WP_053417877.1">
    <property type="nucleotide sequence ID" value="NZ_JBCMHV010000009.1"/>
</dbReference>
<sequence>MFRGFYTVATGMIAQQRRTELLSNNITNANTPGYKADQSTIRSFPDMLMSRMTKSGTNLESGLNTTANNQIGALNAGVYMQETLPDYSQGQITATDLTTDVALVDNQLPTDAETGAKGAIFFRLEHPTEGETYTRNGNFTLDPQGYLTNAQGLYVLSDRGQRIQLQNDDYQIMDDGRIIGAGEQEVARIGVSYAAQPDTLQKQDNGLYRTYNGEDLPSAYTVNGVSFNLKQGYIERSNVDASKTMTEMLTAYRAFEANQKVLQAYDRSMDKAVNEIGKV</sequence>
<dbReference type="GO" id="GO:0009425">
    <property type="term" value="C:bacterial-type flagellum basal body"/>
    <property type="evidence" value="ECO:0007669"/>
    <property type="project" value="UniProtKB-SubCell"/>
</dbReference>
<evidence type="ECO:0000259" key="4">
    <source>
        <dbReference type="Pfam" id="PF06429"/>
    </source>
</evidence>
<evidence type="ECO:0000313" key="7">
    <source>
        <dbReference type="Proteomes" id="UP000036867"/>
    </source>
</evidence>